<keyword evidence="3" id="KW-1185">Reference proteome</keyword>
<name>A0AA88XM74_PINIB</name>
<accession>A0AA88XM74</accession>
<dbReference type="SUPFAM" id="SSF52821">
    <property type="entry name" value="Rhodanese/Cell cycle control phosphatase"/>
    <property type="match status" value="1"/>
</dbReference>
<dbReference type="PROSITE" id="PS50206">
    <property type="entry name" value="RHODANESE_3"/>
    <property type="match status" value="1"/>
</dbReference>
<dbReference type="SMART" id="SM00450">
    <property type="entry name" value="RHOD"/>
    <property type="match status" value="1"/>
</dbReference>
<evidence type="ECO:0000259" key="1">
    <source>
        <dbReference type="PROSITE" id="PS50206"/>
    </source>
</evidence>
<dbReference type="InterPro" id="IPR036873">
    <property type="entry name" value="Rhodanese-like_dom_sf"/>
</dbReference>
<feature type="domain" description="Rhodanese" evidence="1">
    <location>
        <begin position="21"/>
        <end position="115"/>
    </location>
</feature>
<protein>
    <recommendedName>
        <fullName evidence="1">Rhodanese domain-containing protein</fullName>
    </recommendedName>
</protein>
<comment type="caution">
    <text evidence="2">The sequence shown here is derived from an EMBL/GenBank/DDBJ whole genome shotgun (WGS) entry which is preliminary data.</text>
</comment>
<gene>
    <name evidence="2" type="ORF">FSP39_001941</name>
</gene>
<reference evidence="2" key="1">
    <citation type="submission" date="2019-08" db="EMBL/GenBank/DDBJ databases">
        <title>The improved chromosome-level genome for the pearl oyster Pinctada fucata martensii using PacBio sequencing and Hi-C.</title>
        <authorList>
            <person name="Zheng Z."/>
        </authorList>
    </citation>
    <scope>NUCLEOTIDE SEQUENCE</scope>
    <source>
        <strain evidence="2">ZZ-2019</strain>
        <tissue evidence="2">Adductor muscle</tissue>
    </source>
</reference>
<dbReference type="Proteomes" id="UP001186944">
    <property type="component" value="Unassembled WGS sequence"/>
</dbReference>
<evidence type="ECO:0000313" key="3">
    <source>
        <dbReference type="Proteomes" id="UP001186944"/>
    </source>
</evidence>
<proteinExistence type="predicted"/>
<dbReference type="Gene3D" id="3.40.250.10">
    <property type="entry name" value="Rhodanese-like domain"/>
    <property type="match status" value="1"/>
</dbReference>
<dbReference type="AlphaFoldDB" id="A0AA88XM74"/>
<dbReference type="Pfam" id="PF00581">
    <property type="entry name" value="Rhodanese"/>
    <property type="match status" value="1"/>
</dbReference>
<dbReference type="EMBL" id="VSWD01000013">
    <property type="protein sequence ID" value="KAK3083715.1"/>
    <property type="molecule type" value="Genomic_DNA"/>
</dbReference>
<dbReference type="InterPro" id="IPR001763">
    <property type="entry name" value="Rhodanese-like_dom"/>
</dbReference>
<evidence type="ECO:0000313" key="2">
    <source>
        <dbReference type="EMBL" id="KAK3083715.1"/>
    </source>
</evidence>
<dbReference type="CDD" id="cd00158">
    <property type="entry name" value="RHOD"/>
    <property type="match status" value="1"/>
</dbReference>
<organism evidence="2 3">
    <name type="scientific">Pinctada imbricata</name>
    <name type="common">Atlantic pearl-oyster</name>
    <name type="synonym">Pinctada martensii</name>
    <dbReference type="NCBI Taxonomy" id="66713"/>
    <lineage>
        <taxon>Eukaryota</taxon>
        <taxon>Metazoa</taxon>
        <taxon>Spiralia</taxon>
        <taxon>Lophotrochozoa</taxon>
        <taxon>Mollusca</taxon>
        <taxon>Bivalvia</taxon>
        <taxon>Autobranchia</taxon>
        <taxon>Pteriomorphia</taxon>
        <taxon>Pterioida</taxon>
        <taxon>Pterioidea</taxon>
        <taxon>Pteriidae</taxon>
        <taxon>Pinctada</taxon>
    </lineage>
</organism>
<sequence>MYEYTEWPHTYSNGFFFHYKDCRDEEEYNVSHMKDAIRVNPGDEAKNIVKTVEDLKLRGSHDVVCYCSVGYRSSDVAQKLTRFFKSDDSESRPPTCYNLEGSLFKWANERRPMVDNENQPTSFAHPYNAVFGKLLDSALRKYPT</sequence>